<sequence>MKKLVIAGGTGFLGSVIIKHFSTRFEEIVLLSRKRTSELHDQRESTAVKRKPNNGNVRTAIWDARTFSGWEKELDGADVLINMTGRSVDCRYNQKNRDLILNSRVDSTKILGEAVAQCARPPKVWLNSSTATIYRHSLDKEMSEATGEIGSGFSVNVATAWENAFFKSKTPATRKVALRTSIVLGKDGGALQPIKQITKMGLGGRQGNGKQKFSWIHEEDFVRSIDFILDSALEGPINIVAPKPTTNSILMKTMRETLNVPFGIPAPKPILEIGAFTIRTETELLLKSRNVIPQRLLEGGFTFYHPKLKEALNDLL</sequence>
<name>A0A3M0FX90_9FLAO</name>
<comment type="caution">
    <text evidence="4">The sequence shown here is derived from an EMBL/GenBank/DDBJ whole genome shotgun (WGS) entry which is preliminary data.</text>
</comment>
<accession>A0A3M0FX90</accession>
<proteinExistence type="inferred from homology"/>
<dbReference type="OrthoDB" id="9801773at2"/>
<protein>
    <submittedName>
        <fullName evidence="4">TIGR01777 family protein</fullName>
    </submittedName>
</protein>
<reference evidence="4 5" key="1">
    <citation type="submission" date="2018-10" db="EMBL/GenBank/DDBJ databases">
        <title>Dokdonia luteus sp. nov., isolated from sea water.</title>
        <authorList>
            <person name="Zhou L.Y."/>
            <person name="Du Z.J."/>
        </authorList>
    </citation>
    <scope>NUCLEOTIDE SEQUENCE [LARGE SCALE GENOMIC DNA]</scope>
    <source>
        <strain evidence="4 5">SH27</strain>
    </source>
</reference>
<dbReference type="Gene3D" id="3.40.50.720">
    <property type="entry name" value="NAD(P)-binding Rossmann-like Domain"/>
    <property type="match status" value="1"/>
</dbReference>
<dbReference type="InterPro" id="IPR013549">
    <property type="entry name" value="DUF1731"/>
</dbReference>
<dbReference type="Pfam" id="PF08338">
    <property type="entry name" value="DUF1731"/>
    <property type="match status" value="1"/>
</dbReference>
<evidence type="ECO:0000313" key="4">
    <source>
        <dbReference type="EMBL" id="RMB57088.1"/>
    </source>
</evidence>
<evidence type="ECO:0000259" key="3">
    <source>
        <dbReference type="Pfam" id="PF08338"/>
    </source>
</evidence>
<feature type="domain" description="NAD-dependent epimerase/dehydratase" evidence="2">
    <location>
        <begin position="5"/>
        <end position="234"/>
    </location>
</feature>
<dbReference type="InterPro" id="IPR036291">
    <property type="entry name" value="NAD(P)-bd_dom_sf"/>
</dbReference>
<evidence type="ECO:0000313" key="5">
    <source>
        <dbReference type="Proteomes" id="UP000281985"/>
    </source>
</evidence>
<dbReference type="NCBIfam" id="TIGR01777">
    <property type="entry name" value="yfcH"/>
    <property type="match status" value="1"/>
</dbReference>
<dbReference type="InterPro" id="IPR010099">
    <property type="entry name" value="SDR39U1"/>
</dbReference>
<dbReference type="RefSeq" id="WP_121917944.1">
    <property type="nucleotide sequence ID" value="NZ_REFV01000012.1"/>
</dbReference>
<organism evidence="4 5">
    <name type="scientific">Dokdonia sinensis</name>
    <dbReference type="NCBI Taxonomy" id="2479847"/>
    <lineage>
        <taxon>Bacteria</taxon>
        <taxon>Pseudomonadati</taxon>
        <taxon>Bacteroidota</taxon>
        <taxon>Flavobacteriia</taxon>
        <taxon>Flavobacteriales</taxon>
        <taxon>Flavobacteriaceae</taxon>
        <taxon>Dokdonia</taxon>
    </lineage>
</organism>
<keyword evidence="5" id="KW-1185">Reference proteome</keyword>
<evidence type="ECO:0000259" key="2">
    <source>
        <dbReference type="Pfam" id="PF01370"/>
    </source>
</evidence>
<dbReference type="InterPro" id="IPR001509">
    <property type="entry name" value="Epimerase_deHydtase"/>
</dbReference>
<dbReference type="EMBL" id="REFV01000012">
    <property type="protein sequence ID" value="RMB57088.1"/>
    <property type="molecule type" value="Genomic_DNA"/>
</dbReference>
<dbReference type="PANTHER" id="PTHR11092:SF0">
    <property type="entry name" value="EPIMERASE FAMILY PROTEIN SDR39U1"/>
    <property type="match status" value="1"/>
</dbReference>
<comment type="similarity">
    <text evidence="1">Belongs to the NAD(P)-dependent epimerase/dehydratase family. SDR39U1 subfamily.</text>
</comment>
<dbReference type="Proteomes" id="UP000281985">
    <property type="component" value="Unassembled WGS sequence"/>
</dbReference>
<dbReference type="CDD" id="cd05242">
    <property type="entry name" value="SDR_a8"/>
    <property type="match status" value="1"/>
</dbReference>
<feature type="domain" description="DUF1731" evidence="3">
    <location>
        <begin position="266"/>
        <end position="315"/>
    </location>
</feature>
<evidence type="ECO:0000256" key="1">
    <source>
        <dbReference type="ARBA" id="ARBA00009353"/>
    </source>
</evidence>
<dbReference type="AlphaFoldDB" id="A0A3M0FX90"/>
<dbReference type="SUPFAM" id="SSF51735">
    <property type="entry name" value="NAD(P)-binding Rossmann-fold domains"/>
    <property type="match status" value="1"/>
</dbReference>
<gene>
    <name evidence="4" type="ORF">EAX61_11995</name>
</gene>
<dbReference type="Pfam" id="PF01370">
    <property type="entry name" value="Epimerase"/>
    <property type="match status" value="1"/>
</dbReference>
<dbReference type="PANTHER" id="PTHR11092">
    <property type="entry name" value="SUGAR NUCLEOTIDE EPIMERASE RELATED"/>
    <property type="match status" value="1"/>
</dbReference>